<evidence type="ECO:0000256" key="1">
    <source>
        <dbReference type="SAM" id="Coils"/>
    </source>
</evidence>
<organism evidence="2 3">
    <name type="scientific">Laceyella putida</name>
    <dbReference type="NCBI Taxonomy" id="110101"/>
    <lineage>
        <taxon>Bacteria</taxon>
        <taxon>Bacillati</taxon>
        <taxon>Bacillota</taxon>
        <taxon>Bacilli</taxon>
        <taxon>Bacillales</taxon>
        <taxon>Thermoactinomycetaceae</taxon>
        <taxon>Laceyella</taxon>
    </lineage>
</organism>
<gene>
    <name evidence="2" type="primary">gerPC</name>
    <name evidence="2" type="ORF">ACFQNG_15380</name>
</gene>
<dbReference type="Pfam" id="PF10737">
    <property type="entry name" value="GerPC"/>
    <property type="match status" value="1"/>
</dbReference>
<dbReference type="Gene3D" id="1.20.5.170">
    <property type="match status" value="1"/>
</dbReference>
<protein>
    <submittedName>
        <fullName evidence="2">Spore germination protein GerPC</fullName>
    </submittedName>
</protein>
<evidence type="ECO:0000313" key="2">
    <source>
        <dbReference type="EMBL" id="MFC7442469.1"/>
    </source>
</evidence>
<dbReference type="InterPro" id="IPR019673">
    <property type="entry name" value="Spore_germination_GerPC"/>
</dbReference>
<keyword evidence="3" id="KW-1185">Reference proteome</keyword>
<comment type="caution">
    <text evidence="2">The sequence shown here is derived from an EMBL/GenBank/DDBJ whole genome shotgun (WGS) entry which is preliminary data.</text>
</comment>
<dbReference type="Proteomes" id="UP001596500">
    <property type="component" value="Unassembled WGS sequence"/>
</dbReference>
<name>A0ABW2RNF4_9BACL</name>
<feature type="coiled-coil region" evidence="1">
    <location>
        <begin position="10"/>
        <end position="37"/>
    </location>
</feature>
<keyword evidence="1" id="KW-0175">Coiled coil</keyword>
<reference evidence="3" key="1">
    <citation type="journal article" date="2019" name="Int. J. Syst. Evol. Microbiol.">
        <title>The Global Catalogue of Microorganisms (GCM) 10K type strain sequencing project: providing services to taxonomists for standard genome sequencing and annotation.</title>
        <authorList>
            <consortium name="The Broad Institute Genomics Platform"/>
            <consortium name="The Broad Institute Genome Sequencing Center for Infectious Disease"/>
            <person name="Wu L."/>
            <person name="Ma J."/>
        </authorList>
    </citation>
    <scope>NUCLEOTIDE SEQUENCE [LARGE SCALE GENOMIC DNA]</scope>
    <source>
        <strain evidence="3">CGMCC 1.12942</strain>
    </source>
</reference>
<sequence>MYGYNPDHILRLLWERINKLENKVQELATENETLQHQVKQLTPIHIDKIEYKIHELHVDTLSGTLNIGLTATGEELGVGEIIEKAVKQQDASQIVIEDEEDGQDPSSGH</sequence>
<evidence type="ECO:0000313" key="3">
    <source>
        <dbReference type="Proteomes" id="UP001596500"/>
    </source>
</evidence>
<dbReference type="RefSeq" id="WP_379866364.1">
    <property type="nucleotide sequence ID" value="NZ_JBHTBW010000050.1"/>
</dbReference>
<proteinExistence type="predicted"/>
<accession>A0ABW2RNF4</accession>
<dbReference type="EMBL" id="JBHTBW010000050">
    <property type="protein sequence ID" value="MFC7442469.1"/>
    <property type="molecule type" value="Genomic_DNA"/>
</dbReference>